<proteinExistence type="predicted"/>
<feature type="region of interest" description="Disordered" evidence="1">
    <location>
        <begin position="143"/>
        <end position="182"/>
    </location>
</feature>
<reference evidence="4" key="2">
    <citation type="submission" date="2025-08" db="UniProtKB">
        <authorList>
            <consortium name="RefSeq"/>
        </authorList>
    </citation>
    <scope>IDENTIFICATION</scope>
</reference>
<accession>A0ABM0PWI0</accession>
<dbReference type="PANTHER" id="PTHR33223:SF10">
    <property type="entry name" value="AMINOTRANSFERASE-LIKE PLANT MOBILE DOMAIN-CONTAINING PROTEIN"/>
    <property type="match status" value="1"/>
</dbReference>
<dbReference type="GeneID" id="103343803"/>
<sequence length="326" mass="37277">MILYKADDALMCKVFAMTLRGAAQDWFHTLPSASIGNFKEFAIIFTKEYTFYKTVRKHADHLFNLRKKPDESLRDYLRRFKAEKANIIGCDDQVASSAFKGLPTEHELYRELAITPSQTLAEVFATAERYALWDDDRISAKKASKQVDHSTKQASQKSNKFEQKARDKRRSRPQEESSETGTFTEFAIPINQILAQVKDKPWVRRPPPMKGDPSKRDTSKYCAFHGEHGHYTNNCNAWKRHLEELVREGHCTEFVAKKAIQQIEDRDVAAKEPPQKVIRINTILADSQESELTTKERKRKIAQATYVSQVTTGVPAVGDTPIIPVM</sequence>
<evidence type="ECO:0000313" key="3">
    <source>
        <dbReference type="Proteomes" id="UP000694861"/>
    </source>
</evidence>
<dbReference type="Proteomes" id="UP000694861">
    <property type="component" value="Unplaced"/>
</dbReference>
<evidence type="ECO:0000259" key="2">
    <source>
        <dbReference type="Pfam" id="PF03732"/>
    </source>
</evidence>
<name>A0ABM0PWI0_PRUMU</name>
<keyword evidence="3" id="KW-1185">Reference proteome</keyword>
<dbReference type="Pfam" id="PF03732">
    <property type="entry name" value="Retrotrans_gag"/>
    <property type="match status" value="1"/>
</dbReference>
<organism evidence="3 4">
    <name type="scientific">Prunus mume</name>
    <name type="common">Japanese apricot</name>
    <name type="synonym">Armeniaca mume</name>
    <dbReference type="NCBI Taxonomy" id="102107"/>
    <lineage>
        <taxon>Eukaryota</taxon>
        <taxon>Viridiplantae</taxon>
        <taxon>Streptophyta</taxon>
        <taxon>Embryophyta</taxon>
        <taxon>Tracheophyta</taxon>
        <taxon>Spermatophyta</taxon>
        <taxon>Magnoliopsida</taxon>
        <taxon>eudicotyledons</taxon>
        <taxon>Gunneridae</taxon>
        <taxon>Pentapetalae</taxon>
        <taxon>rosids</taxon>
        <taxon>fabids</taxon>
        <taxon>Rosales</taxon>
        <taxon>Rosaceae</taxon>
        <taxon>Amygdaloideae</taxon>
        <taxon>Amygdaleae</taxon>
        <taxon>Prunus</taxon>
    </lineage>
</organism>
<dbReference type="PANTHER" id="PTHR33223">
    <property type="entry name" value="CCHC-TYPE DOMAIN-CONTAINING PROTEIN"/>
    <property type="match status" value="1"/>
</dbReference>
<dbReference type="InterPro" id="IPR005162">
    <property type="entry name" value="Retrotrans_gag_dom"/>
</dbReference>
<feature type="domain" description="Retrotransposon gag" evidence="2">
    <location>
        <begin position="13"/>
        <end position="98"/>
    </location>
</feature>
<gene>
    <name evidence="4" type="primary">LOC103343803</name>
</gene>
<evidence type="ECO:0000313" key="4">
    <source>
        <dbReference type="RefSeq" id="XP_008245662.1"/>
    </source>
</evidence>
<protein>
    <submittedName>
        <fullName evidence="4">Uncharacterized protein LOC103343803</fullName>
    </submittedName>
</protein>
<dbReference type="RefSeq" id="XP_008245662.1">
    <property type="nucleotide sequence ID" value="XM_008247440.1"/>
</dbReference>
<evidence type="ECO:0000256" key="1">
    <source>
        <dbReference type="SAM" id="MobiDB-lite"/>
    </source>
</evidence>
<reference evidence="3" key="1">
    <citation type="journal article" date="2012" name="Nat. Commun.">
        <title>The genome of Prunus mume.</title>
        <authorList>
            <person name="Zhang Q."/>
            <person name="Chen W."/>
            <person name="Sun L."/>
            <person name="Zhao F."/>
            <person name="Huang B."/>
            <person name="Yang W."/>
            <person name="Tao Y."/>
            <person name="Wang J."/>
            <person name="Yuan Z."/>
            <person name="Fan G."/>
            <person name="Xing Z."/>
            <person name="Han C."/>
            <person name="Pan H."/>
            <person name="Zhong X."/>
            <person name="Shi W."/>
            <person name="Liang X."/>
            <person name="Du D."/>
            <person name="Sun F."/>
            <person name="Xu Z."/>
            <person name="Hao R."/>
            <person name="Lv T."/>
            <person name="Lv Y."/>
            <person name="Zheng Z."/>
            <person name="Sun M."/>
            <person name="Luo L."/>
            <person name="Cai M."/>
            <person name="Gao Y."/>
            <person name="Wang J."/>
            <person name="Yin Y."/>
            <person name="Xu X."/>
            <person name="Cheng T."/>
            <person name="Wang J."/>
        </authorList>
    </citation>
    <scope>NUCLEOTIDE SEQUENCE [LARGE SCALE GENOMIC DNA]</scope>
</reference>